<evidence type="ECO:0000313" key="2">
    <source>
        <dbReference type="EMBL" id="KXT02371.1"/>
    </source>
</evidence>
<name>A0A139HIQ9_9PEZI</name>
<feature type="region of interest" description="Disordered" evidence="1">
    <location>
        <begin position="46"/>
        <end position="99"/>
    </location>
</feature>
<dbReference type="EMBL" id="LFZN01000043">
    <property type="protein sequence ID" value="KXT02371.1"/>
    <property type="molecule type" value="Genomic_DNA"/>
</dbReference>
<organism evidence="2 3">
    <name type="scientific">Pseudocercospora eumusae</name>
    <dbReference type="NCBI Taxonomy" id="321146"/>
    <lineage>
        <taxon>Eukaryota</taxon>
        <taxon>Fungi</taxon>
        <taxon>Dikarya</taxon>
        <taxon>Ascomycota</taxon>
        <taxon>Pezizomycotina</taxon>
        <taxon>Dothideomycetes</taxon>
        <taxon>Dothideomycetidae</taxon>
        <taxon>Mycosphaerellales</taxon>
        <taxon>Mycosphaerellaceae</taxon>
        <taxon>Pseudocercospora</taxon>
    </lineage>
</organism>
<keyword evidence="3" id="KW-1185">Reference proteome</keyword>
<feature type="compositionally biased region" description="Basic residues" evidence="1">
    <location>
        <begin position="58"/>
        <end position="70"/>
    </location>
</feature>
<reference evidence="2 3" key="1">
    <citation type="submission" date="2015-07" db="EMBL/GenBank/DDBJ databases">
        <title>Comparative genomics of the Sigatoka disease complex on banana suggests a link between parallel evolutionary changes in Pseudocercospora fijiensis and Pseudocercospora eumusae and increased virulence on the banana host.</title>
        <authorList>
            <person name="Chang T.-C."/>
            <person name="Salvucci A."/>
            <person name="Crous P.W."/>
            <person name="Stergiopoulos I."/>
        </authorList>
    </citation>
    <scope>NUCLEOTIDE SEQUENCE [LARGE SCALE GENOMIC DNA]</scope>
    <source>
        <strain evidence="2 3">CBS 114824</strain>
    </source>
</reference>
<proteinExistence type="predicted"/>
<comment type="caution">
    <text evidence="2">The sequence shown here is derived from an EMBL/GenBank/DDBJ whole genome shotgun (WGS) entry which is preliminary data.</text>
</comment>
<sequence>MGLIDKIRSRLETRRLEQKYARRDKRRTSVPNIQYVDGEYVLSDLSSTGRDLNPAANKARRRSLAPRPRRGSLPYGRDGITPDCPQESAPRPKARNRESVVLRYMAEPEEEAYTYRRQSYRPPPRTRDSVVLRNMDYLPGEETRSRRQPRNRESIVLGNMLVEDPPPKRTQPPPRNRDSIVMRGMAEWTDF</sequence>
<feature type="region of interest" description="Disordered" evidence="1">
    <location>
        <begin position="114"/>
        <end position="178"/>
    </location>
</feature>
<evidence type="ECO:0000256" key="1">
    <source>
        <dbReference type="SAM" id="MobiDB-lite"/>
    </source>
</evidence>
<dbReference type="OrthoDB" id="5285218at2759"/>
<feature type="compositionally biased region" description="Basic and acidic residues" evidence="1">
    <location>
        <begin position="141"/>
        <end position="153"/>
    </location>
</feature>
<protein>
    <submittedName>
        <fullName evidence="2">Uncharacterized protein</fullName>
    </submittedName>
</protein>
<accession>A0A139HIQ9</accession>
<dbReference type="AlphaFoldDB" id="A0A139HIQ9"/>
<evidence type="ECO:0000313" key="3">
    <source>
        <dbReference type="Proteomes" id="UP000070133"/>
    </source>
</evidence>
<gene>
    <name evidence="2" type="ORF">AC578_214</name>
</gene>
<dbReference type="Proteomes" id="UP000070133">
    <property type="component" value="Unassembled WGS sequence"/>
</dbReference>